<reference evidence="1 2" key="1">
    <citation type="submission" date="2022-01" db="EMBL/GenBank/DDBJ databases">
        <title>Paraglaciecola sp. G1-23.</title>
        <authorList>
            <person name="Jin M.S."/>
            <person name="Han D.M."/>
            <person name="Kim H.M."/>
            <person name="Jeon C.O."/>
        </authorList>
    </citation>
    <scope>NUCLEOTIDE SEQUENCE [LARGE SCALE GENOMIC DNA]</scope>
    <source>
        <strain evidence="1 2">G1-23</strain>
    </source>
</reference>
<dbReference type="Pfam" id="PF00300">
    <property type="entry name" value="His_Phos_1"/>
    <property type="match status" value="1"/>
</dbReference>
<dbReference type="Gene3D" id="3.40.50.1240">
    <property type="entry name" value="Phosphoglycerate mutase-like"/>
    <property type="match status" value="1"/>
</dbReference>
<dbReference type="EMBL" id="JAKGAS010000011">
    <property type="protein sequence ID" value="MCF2949867.1"/>
    <property type="molecule type" value="Genomic_DNA"/>
</dbReference>
<keyword evidence="2" id="KW-1185">Reference proteome</keyword>
<proteinExistence type="predicted"/>
<gene>
    <name evidence="1" type="ORF">L0668_17240</name>
</gene>
<comment type="caution">
    <text evidence="1">The sequence shown here is derived from an EMBL/GenBank/DDBJ whole genome shotgun (WGS) entry which is preliminary data.</text>
</comment>
<dbReference type="PANTHER" id="PTHR48100">
    <property type="entry name" value="BROAD-SPECIFICITY PHOSPHATASE YOR283W-RELATED"/>
    <property type="match status" value="1"/>
</dbReference>
<protein>
    <submittedName>
        <fullName evidence="1">Alpha-ribazole phosphatase family protein</fullName>
    </submittedName>
</protein>
<evidence type="ECO:0000313" key="2">
    <source>
        <dbReference type="Proteomes" id="UP001521137"/>
    </source>
</evidence>
<accession>A0ABS9DCZ6</accession>
<name>A0ABS9DCZ6_9ALTE</name>
<dbReference type="PANTHER" id="PTHR48100:SF1">
    <property type="entry name" value="HISTIDINE PHOSPHATASE FAMILY PROTEIN-RELATED"/>
    <property type="match status" value="1"/>
</dbReference>
<dbReference type="RefSeq" id="WP_235313966.1">
    <property type="nucleotide sequence ID" value="NZ_JAKGAS010000011.1"/>
</dbReference>
<organism evidence="1 2">
    <name type="scientific">Paraglaciecola algarum</name>
    <dbReference type="NCBI Taxonomy" id="3050085"/>
    <lineage>
        <taxon>Bacteria</taxon>
        <taxon>Pseudomonadati</taxon>
        <taxon>Pseudomonadota</taxon>
        <taxon>Gammaproteobacteria</taxon>
        <taxon>Alteromonadales</taxon>
        <taxon>Alteromonadaceae</taxon>
        <taxon>Paraglaciecola</taxon>
    </lineage>
</organism>
<sequence>MSEQTQITQIDLLRHGSIDGPPALYGRTDVCLSEQGLKQMFRQVRQLAFPDNIISSPLRRCKEFAQEMARDHQLPLHLEDDLRECDFGAWDGIKFDDTSQQWPLMTSFWQDPSHNTPPKGESLQDFHQRVVNAWNKLTKQFSQEYSLVVCHGGVIRQILAHLLPVDWQDGDWYSQLNIGYASLTRITIADFAGAKPSVNFVGLPADFG</sequence>
<dbReference type="SMART" id="SM00855">
    <property type="entry name" value="PGAM"/>
    <property type="match status" value="1"/>
</dbReference>
<dbReference type="InterPro" id="IPR050275">
    <property type="entry name" value="PGM_Phosphatase"/>
</dbReference>
<evidence type="ECO:0000313" key="1">
    <source>
        <dbReference type="EMBL" id="MCF2949867.1"/>
    </source>
</evidence>
<dbReference type="InterPro" id="IPR013078">
    <property type="entry name" value="His_Pase_superF_clade-1"/>
</dbReference>
<dbReference type="CDD" id="cd07067">
    <property type="entry name" value="HP_PGM_like"/>
    <property type="match status" value="1"/>
</dbReference>
<dbReference type="Proteomes" id="UP001521137">
    <property type="component" value="Unassembled WGS sequence"/>
</dbReference>
<dbReference type="SUPFAM" id="SSF53254">
    <property type="entry name" value="Phosphoglycerate mutase-like"/>
    <property type="match status" value="1"/>
</dbReference>
<dbReference type="InterPro" id="IPR029033">
    <property type="entry name" value="His_PPase_superfam"/>
</dbReference>